<comment type="similarity">
    <text evidence="1 5">Belongs to the FlgD family.</text>
</comment>
<name>A0ABV7TRK6_9NEIS</name>
<proteinExistence type="inferred from homology"/>
<dbReference type="InterPro" id="IPR025963">
    <property type="entry name" value="FLgD_Tudor"/>
</dbReference>
<dbReference type="EMBL" id="JBHRYH010000009">
    <property type="protein sequence ID" value="MFC3625375.1"/>
    <property type="molecule type" value="Genomic_DNA"/>
</dbReference>
<keyword evidence="9" id="KW-1185">Reference proteome</keyword>
<keyword evidence="3 5" id="KW-1005">Bacterial flagellum biogenesis</keyword>
<feature type="domain" description="FlgD Tudor-like" evidence="7">
    <location>
        <begin position="92"/>
        <end position="223"/>
    </location>
</feature>
<dbReference type="InterPro" id="IPR025965">
    <property type="entry name" value="FlgD/Vpr_Ig-like"/>
</dbReference>
<evidence type="ECO:0000256" key="3">
    <source>
        <dbReference type="ARBA" id="ARBA00022795"/>
    </source>
</evidence>
<keyword evidence="8" id="KW-0969">Cilium</keyword>
<evidence type="ECO:0000256" key="2">
    <source>
        <dbReference type="ARBA" id="ARBA00016013"/>
    </source>
</evidence>
<feature type="domain" description="FlgD/Vpr Ig-like" evidence="6">
    <location>
        <begin position="108"/>
        <end position="184"/>
    </location>
</feature>
<evidence type="ECO:0000259" key="6">
    <source>
        <dbReference type="Pfam" id="PF13860"/>
    </source>
</evidence>
<sequence>MSTIANSKYSQSMLDQINGTSSTSSSKNMTSAEEIQNRFLKLLTTQMQSQDPLNPMDNSQMTAQMSQISTVSGLEKLNATLKVMMDAQVSGQSMSAINVIGKKVLAEGNAINLKDGTAPGLFKLAADADKVSVDIVDSRGSVLRTLELTGGEAGMVSYTWDGKDRNGNTVAEGTYGVRVTASSAGETVEATPLQGYSVSAVAFENGQPRLVLSSGERVSLSDVELITA</sequence>
<evidence type="ECO:0000313" key="8">
    <source>
        <dbReference type="EMBL" id="MFC3625375.1"/>
    </source>
</evidence>
<evidence type="ECO:0000256" key="5">
    <source>
        <dbReference type="RuleBase" id="RU362076"/>
    </source>
</evidence>
<dbReference type="Gene3D" id="2.30.30.910">
    <property type="match status" value="1"/>
</dbReference>
<evidence type="ECO:0000256" key="4">
    <source>
        <dbReference type="ARBA" id="ARBA00024746"/>
    </source>
</evidence>
<organism evidence="8 9">
    <name type="scientific">Vogesella amnigena</name>
    <dbReference type="NCBI Taxonomy" id="1507449"/>
    <lineage>
        <taxon>Bacteria</taxon>
        <taxon>Pseudomonadati</taxon>
        <taxon>Pseudomonadota</taxon>
        <taxon>Betaproteobacteria</taxon>
        <taxon>Neisseriales</taxon>
        <taxon>Chromobacteriaceae</taxon>
        <taxon>Vogesella</taxon>
    </lineage>
</organism>
<evidence type="ECO:0000256" key="1">
    <source>
        <dbReference type="ARBA" id="ARBA00010577"/>
    </source>
</evidence>
<comment type="function">
    <text evidence="4 5">Required for flagellar hook formation. May act as a scaffolding protein.</text>
</comment>
<dbReference type="Proteomes" id="UP001595636">
    <property type="component" value="Unassembled WGS sequence"/>
</dbReference>
<reference evidence="9" key="1">
    <citation type="journal article" date="2019" name="Int. J. Syst. Evol. Microbiol.">
        <title>The Global Catalogue of Microorganisms (GCM) 10K type strain sequencing project: providing services to taxonomists for standard genome sequencing and annotation.</title>
        <authorList>
            <consortium name="The Broad Institute Genomics Platform"/>
            <consortium name="The Broad Institute Genome Sequencing Center for Infectious Disease"/>
            <person name="Wu L."/>
            <person name="Ma J."/>
        </authorList>
    </citation>
    <scope>NUCLEOTIDE SEQUENCE [LARGE SCALE GENOMIC DNA]</scope>
    <source>
        <strain evidence="9">KCTC 42195</strain>
    </source>
</reference>
<dbReference type="Pfam" id="PF03963">
    <property type="entry name" value="FlgD"/>
    <property type="match status" value="1"/>
</dbReference>
<evidence type="ECO:0000313" key="9">
    <source>
        <dbReference type="Proteomes" id="UP001595636"/>
    </source>
</evidence>
<protein>
    <recommendedName>
        <fullName evidence="2 5">Basal-body rod modification protein FlgD</fullName>
    </recommendedName>
</protein>
<keyword evidence="8" id="KW-0966">Cell projection</keyword>
<gene>
    <name evidence="8" type="ORF">ACFOKJ_04330</name>
</gene>
<dbReference type="InterPro" id="IPR005648">
    <property type="entry name" value="FlgD"/>
</dbReference>
<keyword evidence="8" id="KW-0282">Flagellum</keyword>
<evidence type="ECO:0000259" key="7">
    <source>
        <dbReference type="Pfam" id="PF13861"/>
    </source>
</evidence>
<dbReference type="Pfam" id="PF13861">
    <property type="entry name" value="FLgD_tudor"/>
    <property type="match status" value="1"/>
</dbReference>
<dbReference type="Gene3D" id="2.60.40.4070">
    <property type="match status" value="1"/>
</dbReference>
<accession>A0ABV7TRK6</accession>
<dbReference type="RefSeq" id="WP_390276888.1">
    <property type="nucleotide sequence ID" value="NZ_JBHRYH010000009.1"/>
</dbReference>
<comment type="caution">
    <text evidence="8">The sequence shown here is derived from an EMBL/GenBank/DDBJ whole genome shotgun (WGS) entry which is preliminary data.</text>
</comment>
<dbReference type="Pfam" id="PF13860">
    <property type="entry name" value="FlgD_ig"/>
    <property type="match status" value="1"/>
</dbReference>